<accession>A0A3B1DGT6</accession>
<proteinExistence type="predicted"/>
<evidence type="ECO:0000313" key="1">
    <source>
        <dbReference type="EMBL" id="VAX41569.1"/>
    </source>
</evidence>
<sequence length="64" mass="7782">MLNTRLRKQISIFIPLSDWKAIRMEAARMKIPMTELCRRWMKPKLTKLKKKNLPKKNRFHSLTD</sequence>
<dbReference type="AlphaFoldDB" id="A0A3B1DGT6"/>
<gene>
    <name evidence="1" type="ORF">MNBD_PLANCTO02-1186</name>
</gene>
<organism evidence="1">
    <name type="scientific">hydrothermal vent metagenome</name>
    <dbReference type="NCBI Taxonomy" id="652676"/>
    <lineage>
        <taxon>unclassified sequences</taxon>
        <taxon>metagenomes</taxon>
        <taxon>ecological metagenomes</taxon>
    </lineage>
</organism>
<protein>
    <submittedName>
        <fullName evidence="1">Uncharacterized protein</fullName>
    </submittedName>
</protein>
<reference evidence="1" key="1">
    <citation type="submission" date="2018-06" db="EMBL/GenBank/DDBJ databases">
        <authorList>
            <person name="Zhirakovskaya E."/>
        </authorList>
    </citation>
    <scope>NUCLEOTIDE SEQUENCE</scope>
</reference>
<name>A0A3B1DGT6_9ZZZZ</name>
<dbReference type="EMBL" id="UOGL01000563">
    <property type="protein sequence ID" value="VAX41569.1"/>
    <property type="molecule type" value="Genomic_DNA"/>
</dbReference>